<proteinExistence type="predicted"/>
<dbReference type="SUPFAM" id="SSF51905">
    <property type="entry name" value="FAD/NAD(P)-binding domain"/>
    <property type="match status" value="1"/>
</dbReference>
<dbReference type="Gene3D" id="3.50.50.60">
    <property type="entry name" value="FAD/NAD(P)-binding domain"/>
    <property type="match status" value="1"/>
</dbReference>
<name>A0ABS9JHZ9_9ACTN</name>
<dbReference type="EMBL" id="JAKKZF010000066">
    <property type="protein sequence ID" value="MCG0065186.1"/>
    <property type="molecule type" value="Genomic_DNA"/>
</dbReference>
<reference evidence="1 2" key="1">
    <citation type="submission" date="2022-01" db="EMBL/GenBank/DDBJ databases">
        <title>Draft Genome Sequences of Seven Type Strains of the Genus Streptomyces.</title>
        <authorList>
            <person name="Aziz S."/>
            <person name="Coretto E."/>
            <person name="Chronakova A."/>
            <person name="Sproer C."/>
            <person name="Huber K."/>
            <person name="Nouioui I."/>
            <person name="Gross H."/>
        </authorList>
    </citation>
    <scope>NUCLEOTIDE SEQUENCE [LARGE SCALE GENOMIC DNA]</scope>
    <source>
        <strain evidence="1 2">DSM 41685</strain>
    </source>
</reference>
<dbReference type="RefSeq" id="WP_143649797.1">
    <property type="nucleotide sequence ID" value="NZ_JAKKZF010000066.1"/>
</dbReference>
<accession>A0ABS9JHZ9</accession>
<evidence type="ECO:0000313" key="2">
    <source>
        <dbReference type="Proteomes" id="UP001299012"/>
    </source>
</evidence>
<keyword evidence="2" id="KW-1185">Reference proteome</keyword>
<organism evidence="1 2">
    <name type="scientific">Streptomyces tricolor</name>
    <dbReference type="NCBI Taxonomy" id="68277"/>
    <lineage>
        <taxon>Bacteria</taxon>
        <taxon>Bacillati</taxon>
        <taxon>Actinomycetota</taxon>
        <taxon>Actinomycetes</taxon>
        <taxon>Kitasatosporales</taxon>
        <taxon>Streptomycetaceae</taxon>
        <taxon>Streptomyces</taxon>
        <taxon>Streptomyces violaceoruber group</taxon>
    </lineage>
</organism>
<dbReference type="Proteomes" id="UP001299012">
    <property type="component" value="Unassembled WGS sequence"/>
</dbReference>
<dbReference type="PRINTS" id="PR00368">
    <property type="entry name" value="FADPNR"/>
</dbReference>
<comment type="caution">
    <text evidence="1">The sequence shown here is derived from an EMBL/GenBank/DDBJ whole genome shotgun (WGS) entry which is preliminary data.</text>
</comment>
<dbReference type="InterPro" id="IPR036188">
    <property type="entry name" value="FAD/NAD-bd_sf"/>
</dbReference>
<sequence>MRRKREEHAVSGALCQVIGCGPAALGLALAADRRAELPRLLAEGTAFLDRSPTPAALGGLRFPFLIDANSVGRDFFAGVRADGAFAAALHGRAGRQLRERHDRGVPLRLVGAFMNDLSRAVEDVLPDGFTYGADVRGVRRNRDGSWTSVDGAGSALVTSESVVLATGGYEDTARVCRRYGVPPGRLIGSAQLLSGRLDEAARVIGSGGRIAVLGGSHSGFAAAQLLLDRFGDGIPAGGLVLVHRSISLSYADLSETESVPAALVGRLETCPESGVINRFHGLRSGPRELCLRALQGREPRLTLRESGSAGARTALAEAGLVVHALGYRTREVPLFDQWGQRIPTGDGTVAVDDRCRVLDADRTPVPGVFGLGLGYARSDSWGRRRVGINTFHGEDAERIVSQVLATAMV</sequence>
<gene>
    <name evidence="1" type="ORF">L0F81_18100</name>
</gene>
<protein>
    <submittedName>
        <fullName evidence="1">Uncharacterized protein</fullName>
    </submittedName>
</protein>
<evidence type="ECO:0000313" key="1">
    <source>
        <dbReference type="EMBL" id="MCG0065186.1"/>
    </source>
</evidence>